<reference evidence="4 5" key="1">
    <citation type="journal article" date="2025" name="Anaerobe">
        <title>Description of Anaerococcus kampingiae sp. nov., Anaerococcus groningensis sp. nov., Anaerococcus martiniensis sp. nov., and Anaerococcus cruorum sp. nov., isolated from human clinical specimens.</title>
        <authorList>
            <person name="Boiten K.E."/>
            <person name="Meijer J."/>
            <person name="van Wezel E.M."/>
            <person name="Veloo A.C.M."/>
        </authorList>
    </citation>
    <scope>NUCLEOTIDE SEQUENCE [LARGE SCALE GENOMIC DNA]</scope>
    <source>
        <strain evidence="4 5">ENR0874</strain>
    </source>
</reference>
<protein>
    <submittedName>
        <fullName evidence="4">Gfo/Idh/MocA family protein</fullName>
    </submittedName>
</protein>
<dbReference type="Gene3D" id="3.40.50.720">
    <property type="entry name" value="NAD(P)-binding Rossmann-like Domain"/>
    <property type="match status" value="1"/>
</dbReference>
<dbReference type="InterPro" id="IPR000683">
    <property type="entry name" value="Gfo/Idh/MocA-like_OxRdtase_N"/>
</dbReference>
<evidence type="ECO:0000313" key="4">
    <source>
        <dbReference type="EMBL" id="MFO3668091.1"/>
    </source>
</evidence>
<evidence type="ECO:0000256" key="1">
    <source>
        <dbReference type="ARBA" id="ARBA00010928"/>
    </source>
</evidence>
<organism evidence="4 5">
    <name type="scientific">Anaerococcus kampingae</name>
    <dbReference type="NCBI Taxonomy" id="3115614"/>
    <lineage>
        <taxon>Bacteria</taxon>
        <taxon>Bacillati</taxon>
        <taxon>Bacillota</taxon>
        <taxon>Tissierellia</taxon>
        <taxon>Tissierellales</taxon>
        <taxon>Peptoniphilaceae</taxon>
        <taxon>Anaerococcus</taxon>
    </lineage>
</organism>
<evidence type="ECO:0000259" key="2">
    <source>
        <dbReference type="Pfam" id="PF01408"/>
    </source>
</evidence>
<dbReference type="Proteomes" id="UP001637994">
    <property type="component" value="Unassembled WGS sequence"/>
</dbReference>
<feature type="domain" description="Gfo/Idh/MocA-like oxidoreductase N-terminal" evidence="2">
    <location>
        <begin position="1"/>
        <end position="125"/>
    </location>
</feature>
<dbReference type="EMBL" id="JBGMEF010000053">
    <property type="protein sequence ID" value="MFO3668091.1"/>
    <property type="molecule type" value="Genomic_DNA"/>
</dbReference>
<dbReference type="InterPro" id="IPR051450">
    <property type="entry name" value="Gfo/Idh/MocA_Oxidoreductases"/>
</dbReference>
<gene>
    <name evidence="4" type="ORF">ACCQ42_10035</name>
</gene>
<dbReference type="PANTHER" id="PTHR43377:SF2">
    <property type="entry name" value="BINDING ROSSMANN FOLD OXIDOREDUCTASE, PUTATIVE (AFU_ORTHOLOGUE AFUA_4G00560)-RELATED"/>
    <property type="match status" value="1"/>
</dbReference>
<dbReference type="Pfam" id="PF02894">
    <property type="entry name" value="GFO_IDH_MocA_C"/>
    <property type="match status" value="1"/>
</dbReference>
<proteinExistence type="inferred from homology"/>
<dbReference type="SUPFAM" id="SSF51735">
    <property type="entry name" value="NAD(P)-binding Rossmann-fold domains"/>
    <property type="match status" value="1"/>
</dbReference>
<sequence length="416" mass="47128">MKIGVIGAGHRGRNAYARLLRNYEDVEIVSFVDTDLERLKSSQDEFGINNEYIFDKSDDFFEKMDEDKFVDTLIIATPDRDHYDICMKALDYNLDILLEKPISPIPDEVAKIAKKAKEASRVFMICHVLRYSPFFVKIKEILESGAIGKVMSINHNENIGYFHFAHSFVRGNWRNEELSSPLILQKSCHDMDILLYLTGANPLTISSFGKLSYFKEENQPTGAADRCLDCKYQDTCIFSVKDFYTGYPGAGWRNVVDVSMTDSGLEKALREGPYGRCVYKCDNNVCDHQAIAIEFDNDIEAVFNLTAFSNNVHRNIKIQGTEGELIADDHTQKITVQRFKEYRTTTYDVITNASGHGGADYGIIDAFVKAIRGDSDKVKTGADESVMSHMMCFASEVSRKEGKKINIEDYIRGLNE</sequence>
<evidence type="ECO:0000259" key="3">
    <source>
        <dbReference type="Pfam" id="PF02894"/>
    </source>
</evidence>
<dbReference type="SUPFAM" id="SSF55347">
    <property type="entry name" value="Glyceraldehyde-3-phosphate dehydrogenase-like, C-terminal domain"/>
    <property type="match status" value="1"/>
</dbReference>
<comment type="caution">
    <text evidence="4">The sequence shown here is derived from an EMBL/GenBank/DDBJ whole genome shotgun (WGS) entry which is preliminary data.</text>
</comment>
<dbReference type="Pfam" id="PF01408">
    <property type="entry name" value="GFO_IDH_MocA"/>
    <property type="match status" value="1"/>
</dbReference>
<feature type="domain" description="Gfo/Idh/MocA-like oxidoreductase C-terminal" evidence="3">
    <location>
        <begin position="139"/>
        <end position="392"/>
    </location>
</feature>
<accession>A0ABW9MII8</accession>
<evidence type="ECO:0000313" key="5">
    <source>
        <dbReference type="Proteomes" id="UP001637994"/>
    </source>
</evidence>
<dbReference type="Gene3D" id="3.30.360.10">
    <property type="entry name" value="Dihydrodipicolinate Reductase, domain 2"/>
    <property type="match status" value="1"/>
</dbReference>
<comment type="similarity">
    <text evidence="1">Belongs to the Gfo/Idh/MocA family.</text>
</comment>
<name>A0ABW9MII8_9FIRM</name>
<dbReference type="InterPro" id="IPR004104">
    <property type="entry name" value="Gfo/Idh/MocA-like_OxRdtase_C"/>
</dbReference>
<dbReference type="PANTHER" id="PTHR43377">
    <property type="entry name" value="BILIVERDIN REDUCTASE A"/>
    <property type="match status" value="1"/>
</dbReference>
<keyword evidence="5" id="KW-1185">Reference proteome</keyword>
<dbReference type="RefSeq" id="WP_410036054.1">
    <property type="nucleotide sequence ID" value="NZ_JBGMEF010000053.1"/>
</dbReference>
<dbReference type="InterPro" id="IPR036291">
    <property type="entry name" value="NAD(P)-bd_dom_sf"/>
</dbReference>